<feature type="signal peptide" evidence="1">
    <location>
        <begin position="1"/>
        <end position="21"/>
    </location>
</feature>
<organism evidence="2 3">
    <name type="scientific">Lysobacter korlensis</name>
    <dbReference type="NCBI Taxonomy" id="553636"/>
    <lineage>
        <taxon>Bacteria</taxon>
        <taxon>Pseudomonadati</taxon>
        <taxon>Pseudomonadota</taxon>
        <taxon>Gammaproteobacteria</taxon>
        <taxon>Lysobacterales</taxon>
        <taxon>Lysobacteraceae</taxon>
        <taxon>Lysobacter</taxon>
    </lineage>
</organism>
<proteinExistence type="predicted"/>
<evidence type="ECO:0008006" key="4">
    <source>
        <dbReference type="Google" id="ProtNLM"/>
    </source>
</evidence>
<dbReference type="RefSeq" id="WP_386669336.1">
    <property type="nucleotide sequence ID" value="NZ_JBHLTG010000003.1"/>
</dbReference>
<accession>A0ABV6RPU7</accession>
<dbReference type="EMBL" id="JBHLTG010000003">
    <property type="protein sequence ID" value="MFC0679004.1"/>
    <property type="molecule type" value="Genomic_DNA"/>
</dbReference>
<dbReference type="InterPro" id="IPR023614">
    <property type="entry name" value="Porin_dom_sf"/>
</dbReference>
<keyword evidence="3" id="KW-1185">Reference proteome</keyword>
<sequence length="380" mass="42266">MKTSLAVALAAALSFGTAAHAEVRVSGFGQIVAGTTLDSSERFPARTYTDTVDFEEESLFAIQIDADLNERVTATAQILAEGSEDFRPELAWAYANIQLGKGFSTKIGRQRIPFYRYSDFLDVGYAYPWIRPPVAMYNQPWSNADGISLSHNTYLGKWFSQAQFLYGRFEGDANIAENRFAGELSHLRGVSWDVEYDEWLSLRAAYLTAKVTITGSVLDQVTNGLRMFRQNALADRLDYNDDPGTFKSVGFRIDKANWLVVAEYSEIEVEDSVLENIDRTDWYTTVGRRFGTVMPHVTYGRQTAGADLSVLTGIPMRSPLFLPVAAAATSQQLDETFKSVGVRWDFASNVALKLDYTDVETEIAGNRDAELVSAGLVFTF</sequence>
<reference evidence="2 3" key="1">
    <citation type="submission" date="2024-09" db="EMBL/GenBank/DDBJ databases">
        <authorList>
            <person name="Sun Q."/>
            <person name="Mori K."/>
        </authorList>
    </citation>
    <scope>NUCLEOTIDE SEQUENCE [LARGE SCALE GENOMIC DNA]</scope>
    <source>
        <strain evidence="2 3">KCTC 23076</strain>
    </source>
</reference>
<dbReference type="Gene3D" id="2.40.160.10">
    <property type="entry name" value="Porin"/>
    <property type="match status" value="1"/>
</dbReference>
<comment type="caution">
    <text evidence="2">The sequence shown here is derived from an EMBL/GenBank/DDBJ whole genome shotgun (WGS) entry which is preliminary data.</text>
</comment>
<evidence type="ECO:0000256" key="1">
    <source>
        <dbReference type="SAM" id="SignalP"/>
    </source>
</evidence>
<dbReference type="Proteomes" id="UP001589896">
    <property type="component" value="Unassembled WGS sequence"/>
</dbReference>
<feature type="chain" id="PRO_5046712397" description="Porin domain-containing protein" evidence="1">
    <location>
        <begin position="22"/>
        <end position="380"/>
    </location>
</feature>
<evidence type="ECO:0000313" key="3">
    <source>
        <dbReference type="Proteomes" id="UP001589896"/>
    </source>
</evidence>
<protein>
    <recommendedName>
        <fullName evidence="4">Porin domain-containing protein</fullName>
    </recommendedName>
</protein>
<name>A0ABV6RPU7_9GAMM</name>
<dbReference type="SUPFAM" id="SSF56935">
    <property type="entry name" value="Porins"/>
    <property type="match status" value="1"/>
</dbReference>
<gene>
    <name evidence="2" type="ORF">ACFFGH_14255</name>
</gene>
<keyword evidence="1" id="KW-0732">Signal</keyword>
<evidence type="ECO:0000313" key="2">
    <source>
        <dbReference type="EMBL" id="MFC0679004.1"/>
    </source>
</evidence>